<dbReference type="HOGENOM" id="CLU_1887935_0_0_1"/>
<dbReference type="Bgee" id="FBgn0187536">
    <property type="expression patterns" value="Expressed in embryo and 3 other cell types or tissues"/>
</dbReference>
<dbReference type="Proteomes" id="UP000000304">
    <property type="component" value="Unassembled WGS sequence"/>
</dbReference>
<accession>B4NW09</accession>
<dbReference type="GO" id="GO:1903775">
    <property type="term" value="P:regulation of DNA double-strand break processing"/>
    <property type="evidence" value="ECO:0007669"/>
    <property type="project" value="EnsemblMetazoa"/>
</dbReference>
<dbReference type="GO" id="GO:0005634">
    <property type="term" value="C:nucleus"/>
    <property type="evidence" value="ECO:0007669"/>
    <property type="project" value="EnsemblMetazoa"/>
</dbReference>
<dbReference type="GO" id="GO:0000775">
    <property type="term" value="C:chromosome, centromeric region"/>
    <property type="evidence" value="ECO:0007669"/>
    <property type="project" value="EnsemblMetazoa"/>
</dbReference>
<dbReference type="GO" id="GO:0051304">
    <property type="term" value="P:chromosome separation"/>
    <property type="evidence" value="ECO:0007669"/>
    <property type="project" value="EnsemblMetazoa"/>
</dbReference>
<dbReference type="GO" id="GO:0045950">
    <property type="term" value="P:negative regulation of mitotic recombination"/>
    <property type="evidence" value="ECO:0007669"/>
    <property type="project" value="EnsemblMetazoa"/>
</dbReference>
<proteinExistence type="predicted"/>
<gene>
    <name evidence="2" type="primary">Dsim\GD15884</name>
    <name evidence="2" type="ORF">Dsim_GD15884</name>
</gene>
<dbReference type="STRING" id="7240.B4NW09"/>
<organism evidence="2 3">
    <name type="scientific">Drosophila simulans</name>
    <name type="common">Fruit fly</name>
    <dbReference type="NCBI Taxonomy" id="7240"/>
    <lineage>
        <taxon>Eukaryota</taxon>
        <taxon>Metazoa</taxon>
        <taxon>Ecdysozoa</taxon>
        <taxon>Arthropoda</taxon>
        <taxon>Hexapoda</taxon>
        <taxon>Insecta</taxon>
        <taxon>Pterygota</taxon>
        <taxon>Neoptera</taxon>
        <taxon>Endopterygota</taxon>
        <taxon>Diptera</taxon>
        <taxon>Brachycera</taxon>
        <taxon>Muscomorpha</taxon>
        <taxon>Ephydroidea</taxon>
        <taxon>Drosophilidae</taxon>
        <taxon>Drosophila</taxon>
        <taxon>Sophophora</taxon>
    </lineage>
</organism>
<dbReference type="AlphaFoldDB" id="B4NW09"/>
<keyword evidence="3" id="KW-1185">Reference proteome</keyword>
<evidence type="ECO:0000313" key="3">
    <source>
        <dbReference type="Proteomes" id="UP000000304"/>
    </source>
</evidence>
<dbReference type="GO" id="GO:0007060">
    <property type="term" value="P:male meiosis chromosome segregation"/>
    <property type="evidence" value="ECO:0007669"/>
    <property type="project" value="EnsemblMetazoa"/>
</dbReference>
<reference evidence="2 3" key="1">
    <citation type="journal article" date="2007" name="Nature">
        <title>Evolution of genes and genomes on the Drosophila phylogeny.</title>
        <authorList>
            <consortium name="Drosophila 12 Genomes Consortium"/>
            <person name="Clark A.G."/>
            <person name="Eisen M.B."/>
            <person name="Smith D.R."/>
            <person name="Bergman C.M."/>
            <person name="Oliver B."/>
            <person name="Markow T.A."/>
            <person name="Kaufman T.C."/>
            <person name="Kellis M."/>
            <person name="Gelbart W."/>
            <person name="Iyer V.N."/>
            <person name="Pollard D.A."/>
            <person name="Sackton T.B."/>
            <person name="Larracuente A.M."/>
            <person name="Singh N.D."/>
            <person name="Abad J.P."/>
            <person name="Abt D.N."/>
            <person name="Adryan B."/>
            <person name="Aguade M."/>
            <person name="Akashi H."/>
            <person name="Anderson W.W."/>
            <person name="Aquadro C.F."/>
            <person name="Ardell D.H."/>
            <person name="Arguello R."/>
            <person name="Artieri C.G."/>
            <person name="Barbash D.A."/>
            <person name="Barker D."/>
            <person name="Barsanti P."/>
            <person name="Batterham P."/>
            <person name="Batzoglou S."/>
            <person name="Begun D."/>
            <person name="Bhutkar A."/>
            <person name="Blanco E."/>
            <person name="Bosak S.A."/>
            <person name="Bradley R.K."/>
            <person name="Brand A.D."/>
            <person name="Brent M.R."/>
            <person name="Brooks A.N."/>
            <person name="Brown R.H."/>
            <person name="Butlin R.K."/>
            <person name="Caggese C."/>
            <person name="Calvi B.R."/>
            <person name="Bernardo de Carvalho A."/>
            <person name="Caspi A."/>
            <person name="Castrezana S."/>
            <person name="Celniker S.E."/>
            <person name="Chang J.L."/>
            <person name="Chapple C."/>
            <person name="Chatterji S."/>
            <person name="Chinwalla A."/>
            <person name="Civetta A."/>
            <person name="Clifton S.W."/>
            <person name="Comeron J.M."/>
            <person name="Costello J.C."/>
            <person name="Coyne J.A."/>
            <person name="Daub J."/>
            <person name="David R.G."/>
            <person name="Delcher A.L."/>
            <person name="Delehaunty K."/>
            <person name="Do C.B."/>
            <person name="Ebling H."/>
            <person name="Edwards K."/>
            <person name="Eickbush T."/>
            <person name="Evans J.D."/>
            <person name="Filipski A."/>
            <person name="Findeiss S."/>
            <person name="Freyhult E."/>
            <person name="Fulton L."/>
            <person name="Fulton R."/>
            <person name="Garcia A.C."/>
            <person name="Gardiner A."/>
            <person name="Garfield D.A."/>
            <person name="Garvin B.E."/>
            <person name="Gibson G."/>
            <person name="Gilbert D."/>
            <person name="Gnerre S."/>
            <person name="Godfrey J."/>
            <person name="Good R."/>
            <person name="Gotea V."/>
            <person name="Gravely B."/>
            <person name="Greenberg A.J."/>
            <person name="Griffiths-Jones S."/>
            <person name="Gross S."/>
            <person name="Guigo R."/>
            <person name="Gustafson E.A."/>
            <person name="Haerty W."/>
            <person name="Hahn M.W."/>
            <person name="Halligan D.L."/>
            <person name="Halpern A.L."/>
            <person name="Halter G.M."/>
            <person name="Han M.V."/>
            <person name="Heger A."/>
            <person name="Hillier L."/>
            <person name="Hinrichs A.S."/>
            <person name="Holmes I."/>
            <person name="Hoskins R.A."/>
            <person name="Hubisz M.J."/>
            <person name="Hultmark D."/>
            <person name="Huntley M.A."/>
            <person name="Jaffe D.B."/>
            <person name="Jagadeeshan S."/>
            <person name="Jeck W.R."/>
            <person name="Johnson J."/>
            <person name="Jones C.D."/>
            <person name="Jordan W.C."/>
            <person name="Karpen G.H."/>
            <person name="Kataoka E."/>
            <person name="Keightley P.D."/>
            <person name="Kheradpour P."/>
            <person name="Kirkness E.F."/>
            <person name="Koerich L.B."/>
            <person name="Kristiansen K."/>
            <person name="Kudrna D."/>
            <person name="Kulathinal R.J."/>
            <person name="Kumar S."/>
            <person name="Kwok R."/>
            <person name="Lander E."/>
            <person name="Langley C.H."/>
            <person name="Lapoint R."/>
            <person name="Lazzaro B.P."/>
            <person name="Lee S.J."/>
            <person name="Levesque L."/>
            <person name="Li R."/>
            <person name="Lin C.F."/>
            <person name="Lin M.F."/>
            <person name="Lindblad-Toh K."/>
            <person name="Llopart A."/>
            <person name="Long M."/>
            <person name="Low L."/>
            <person name="Lozovsky E."/>
            <person name="Lu J."/>
            <person name="Luo M."/>
            <person name="Machado C.A."/>
            <person name="Makalowski W."/>
            <person name="Marzo M."/>
            <person name="Matsuda M."/>
            <person name="Matzkin L."/>
            <person name="McAllister B."/>
            <person name="McBride C.S."/>
            <person name="McKernan B."/>
            <person name="McKernan K."/>
            <person name="Mendez-Lago M."/>
            <person name="Minx P."/>
            <person name="Mollenhauer M.U."/>
            <person name="Montooth K."/>
            <person name="Mount S.M."/>
            <person name="Mu X."/>
            <person name="Myers E."/>
            <person name="Negre B."/>
            <person name="Newfeld S."/>
            <person name="Nielsen R."/>
            <person name="Noor M.A."/>
            <person name="O'Grady P."/>
            <person name="Pachter L."/>
            <person name="Papaceit M."/>
            <person name="Parisi M.J."/>
            <person name="Parisi M."/>
            <person name="Parts L."/>
            <person name="Pedersen J.S."/>
            <person name="Pesole G."/>
            <person name="Phillippy A.M."/>
            <person name="Ponting C.P."/>
            <person name="Pop M."/>
            <person name="Porcelli D."/>
            <person name="Powell J.R."/>
            <person name="Prohaska S."/>
            <person name="Pruitt K."/>
            <person name="Puig M."/>
            <person name="Quesneville H."/>
            <person name="Ram K.R."/>
            <person name="Rand D."/>
            <person name="Rasmussen M.D."/>
            <person name="Reed L.K."/>
            <person name="Reenan R."/>
            <person name="Reily A."/>
            <person name="Remington K.A."/>
            <person name="Rieger T.T."/>
            <person name="Ritchie M.G."/>
            <person name="Robin C."/>
            <person name="Rogers Y.H."/>
            <person name="Rohde C."/>
            <person name="Rozas J."/>
            <person name="Rubenfield M.J."/>
            <person name="Ruiz A."/>
            <person name="Russo S."/>
            <person name="Salzberg S.L."/>
            <person name="Sanchez-Gracia A."/>
            <person name="Saranga D.J."/>
            <person name="Sato H."/>
            <person name="Schaeffer S.W."/>
            <person name="Schatz M.C."/>
            <person name="Schlenke T."/>
            <person name="Schwartz R."/>
            <person name="Segarra C."/>
            <person name="Singh R.S."/>
            <person name="Sirot L."/>
            <person name="Sirota M."/>
            <person name="Sisneros N.B."/>
            <person name="Smith C.D."/>
            <person name="Smith T.F."/>
            <person name="Spieth J."/>
            <person name="Stage D.E."/>
            <person name="Stark A."/>
            <person name="Stephan W."/>
            <person name="Strausberg R.L."/>
            <person name="Strempel S."/>
            <person name="Sturgill D."/>
            <person name="Sutton G."/>
            <person name="Sutton G.G."/>
            <person name="Tao W."/>
            <person name="Teichmann S."/>
            <person name="Tobari Y.N."/>
            <person name="Tomimura Y."/>
            <person name="Tsolas J.M."/>
            <person name="Valente V.L."/>
            <person name="Venter E."/>
            <person name="Venter J.C."/>
            <person name="Vicario S."/>
            <person name="Vieira F.G."/>
            <person name="Vilella A.J."/>
            <person name="Villasante A."/>
            <person name="Walenz B."/>
            <person name="Wang J."/>
            <person name="Wasserman M."/>
            <person name="Watts T."/>
            <person name="Wilson D."/>
            <person name="Wilson R.K."/>
            <person name="Wing R.A."/>
            <person name="Wolfner M.F."/>
            <person name="Wong A."/>
            <person name="Wong G.K."/>
            <person name="Wu C.I."/>
            <person name="Wu G."/>
            <person name="Yamamoto D."/>
            <person name="Yang H.P."/>
            <person name="Yang S.P."/>
            <person name="Yorke J.A."/>
            <person name="Yoshida K."/>
            <person name="Zdobnov E."/>
            <person name="Zhang P."/>
            <person name="Zhang Y."/>
            <person name="Zimin A.V."/>
            <person name="Baldwin J."/>
            <person name="Abdouelleil A."/>
            <person name="Abdulkadir J."/>
            <person name="Abebe A."/>
            <person name="Abera B."/>
            <person name="Abreu J."/>
            <person name="Acer S.C."/>
            <person name="Aftuck L."/>
            <person name="Alexander A."/>
            <person name="An P."/>
            <person name="Anderson E."/>
            <person name="Anderson S."/>
            <person name="Arachi H."/>
            <person name="Azer M."/>
            <person name="Bachantsang P."/>
            <person name="Barry A."/>
            <person name="Bayul T."/>
            <person name="Berlin A."/>
            <person name="Bessette D."/>
            <person name="Bloom T."/>
            <person name="Blye J."/>
            <person name="Boguslavskiy L."/>
            <person name="Bonnet C."/>
            <person name="Boukhgalter B."/>
            <person name="Bourzgui I."/>
            <person name="Brown A."/>
            <person name="Cahill P."/>
            <person name="Channer S."/>
            <person name="Cheshatsang Y."/>
            <person name="Chuda L."/>
            <person name="Citroen M."/>
            <person name="Collymore A."/>
            <person name="Cooke P."/>
            <person name="Costello M."/>
            <person name="D'Aco K."/>
            <person name="Daza R."/>
            <person name="De Haan G."/>
            <person name="DeGray S."/>
            <person name="DeMaso C."/>
            <person name="Dhargay N."/>
            <person name="Dooley K."/>
            <person name="Dooley E."/>
            <person name="Doricent M."/>
            <person name="Dorje P."/>
            <person name="Dorjee K."/>
            <person name="Dupes A."/>
            <person name="Elong R."/>
            <person name="Falk J."/>
            <person name="Farina A."/>
            <person name="Faro S."/>
            <person name="Ferguson D."/>
            <person name="Fisher S."/>
            <person name="Foley C.D."/>
            <person name="Franke A."/>
            <person name="Friedrich D."/>
            <person name="Gadbois L."/>
            <person name="Gearin G."/>
            <person name="Gearin C.R."/>
            <person name="Giannoukos G."/>
            <person name="Goode T."/>
            <person name="Graham J."/>
            <person name="Grandbois E."/>
            <person name="Grewal S."/>
            <person name="Gyaltsen K."/>
            <person name="Hafez N."/>
            <person name="Hagos B."/>
            <person name="Hall J."/>
            <person name="Henson C."/>
            <person name="Hollinger A."/>
            <person name="Honan T."/>
            <person name="Huard M.D."/>
            <person name="Hughes L."/>
            <person name="Hurhula B."/>
            <person name="Husby M.E."/>
            <person name="Kamat A."/>
            <person name="Kanga B."/>
            <person name="Kashin S."/>
            <person name="Khazanovich D."/>
            <person name="Kisner P."/>
            <person name="Lance K."/>
            <person name="Lara M."/>
            <person name="Lee W."/>
            <person name="Lennon N."/>
            <person name="Letendre F."/>
            <person name="LeVine R."/>
            <person name="Lipovsky A."/>
            <person name="Liu X."/>
            <person name="Liu J."/>
            <person name="Liu S."/>
            <person name="Lokyitsang T."/>
            <person name="Lokyitsang Y."/>
            <person name="Lubonja R."/>
            <person name="Lui A."/>
            <person name="MacDonald P."/>
            <person name="Magnisalis V."/>
            <person name="Maru K."/>
            <person name="Matthews C."/>
            <person name="McCusker W."/>
            <person name="McDonough S."/>
            <person name="Mehta T."/>
            <person name="Meldrim J."/>
            <person name="Meneus L."/>
            <person name="Mihai O."/>
            <person name="Mihalev A."/>
            <person name="Mihova T."/>
            <person name="Mittelman R."/>
            <person name="Mlenga V."/>
            <person name="Montmayeur A."/>
            <person name="Mulrain L."/>
            <person name="Navidi A."/>
            <person name="Naylor J."/>
            <person name="Negash T."/>
            <person name="Nguyen T."/>
            <person name="Nguyen N."/>
            <person name="Nicol R."/>
            <person name="Norbu C."/>
            <person name="Norbu N."/>
            <person name="Novod N."/>
            <person name="O'Neill B."/>
            <person name="Osman S."/>
            <person name="Markiewicz E."/>
            <person name="Oyono O.L."/>
            <person name="Patti C."/>
            <person name="Phunkhang P."/>
            <person name="Pierre F."/>
            <person name="Priest M."/>
            <person name="Raghuraman S."/>
            <person name="Rege F."/>
            <person name="Reyes R."/>
            <person name="Rise C."/>
            <person name="Rogov P."/>
            <person name="Ross K."/>
            <person name="Ryan E."/>
            <person name="Settipalli S."/>
            <person name="Shea T."/>
            <person name="Sherpa N."/>
            <person name="Shi L."/>
            <person name="Shih D."/>
            <person name="Sparrow T."/>
            <person name="Spaulding J."/>
            <person name="Stalker J."/>
            <person name="Stange-Thomann N."/>
            <person name="Stavropoulos S."/>
            <person name="Stone C."/>
            <person name="Strader C."/>
            <person name="Tesfaye S."/>
            <person name="Thomson T."/>
            <person name="Thoulutsang Y."/>
            <person name="Thoulutsang D."/>
            <person name="Topham K."/>
            <person name="Topping I."/>
            <person name="Tsamla T."/>
            <person name="Vassiliev H."/>
            <person name="Vo A."/>
            <person name="Wangchuk T."/>
            <person name="Wangdi T."/>
            <person name="Weiand M."/>
            <person name="Wilkinson J."/>
            <person name="Wilson A."/>
            <person name="Yadav S."/>
            <person name="Young G."/>
            <person name="Yu Q."/>
            <person name="Zembek L."/>
            <person name="Zhong D."/>
            <person name="Zimmer A."/>
            <person name="Zwirko Z."/>
            <person name="Jaffe D.B."/>
            <person name="Alvarez P."/>
            <person name="Brockman W."/>
            <person name="Butler J."/>
            <person name="Chin C."/>
            <person name="Gnerre S."/>
            <person name="Grabherr M."/>
            <person name="Kleber M."/>
            <person name="Mauceli E."/>
            <person name="MacCallum I."/>
        </authorList>
    </citation>
    <scope>NUCLEOTIDE SEQUENCE [LARGE SCALE GENOMIC DNA]</scope>
    <source>
        <strain evidence="3">white501</strain>
    </source>
</reference>
<dbReference type="OrthoDB" id="10263978at2759"/>
<feature type="region of interest" description="Disordered" evidence="1">
    <location>
        <begin position="65"/>
        <end position="117"/>
    </location>
</feature>
<feature type="compositionally biased region" description="Acidic residues" evidence="1">
    <location>
        <begin position="90"/>
        <end position="100"/>
    </location>
</feature>
<feature type="compositionally biased region" description="Basic residues" evidence="1">
    <location>
        <begin position="65"/>
        <end position="77"/>
    </location>
</feature>
<evidence type="ECO:0000313" key="2">
    <source>
        <dbReference type="EMBL" id="EDX16255.1"/>
    </source>
</evidence>
<dbReference type="GO" id="GO:0051276">
    <property type="term" value="P:chromosome organization"/>
    <property type="evidence" value="ECO:0007669"/>
    <property type="project" value="EnsemblMetazoa"/>
</dbReference>
<name>B4NW09_DROSI</name>
<protein>
    <submittedName>
        <fullName evidence="2">GD15884</fullName>
    </submittedName>
</protein>
<dbReference type="EMBL" id="CH991250">
    <property type="protein sequence ID" value="EDX16255.1"/>
    <property type="molecule type" value="Genomic_DNA"/>
</dbReference>
<sequence length="135" mass="15823">MSEEPLKELERCLRYVEETHRNIASVMSPELSHSFESFCRALAMRFPNYIEFAQPAQFWRKFRSAAKAPRASRSKRRRMEEGEDATHEEQESESDSDSELPLDRHKTAPADSRLSQRKTSCDMLVTELIFQPPDW</sequence>
<feature type="compositionally biased region" description="Basic and acidic residues" evidence="1">
    <location>
        <begin position="78"/>
        <end position="89"/>
    </location>
</feature>
<evidence type="ECO:0000256" key="1">
    <source>
        <dbReference type="SAM" id="MobiDB-lite"/>
    </source>
</evidence>
<dbReference type="GO" id="GO:0003682">
    <property type="term" value="F:chromatin binding"/>
    <property type="evidence" value="ECO:0007669"/>
    <property type="project" value="EnsemblMetazoa"/>
</dbReference>